<protein>
    <submittedName>
        <fullName evidence="1">Uncharacterized protein</fullName>
    </submittedName>
</protein>
<evidence type="ECO:0000313" key="2">
    <source>
        <dbReference type="Proteomes" id="UP000426246"/>
    </source>
</evidence>
<gene>
    <name evidence="1" type="ORF">EHS13_33885</name>
</gene>
<sequence>MKIDRSDGVDKRFNQDLFHIRKHILTFAGAKLEIFDAQEQVIFFSKMKAFKLREDIRIFSGEDMQEEFISIHARSALDFSAIYDVMDSKTGEKIGALQRHGMKSMIKDEWSILNANDVQVGKIQEDNILLAILRRFIGLIPQSFKVEMNGTPVAEFKQNFNPFVVKLNLDFSMDKSQTLDRRLGLAAGILLCVIEGKQD</sequence>
<reference evidence="2" key="1">
    <citation type="submission" date="2018-11" db="EMBL/GenBank/DDBJ databases">
        <title>Complete genome sequence of Paenibacillus sp. ML311-T8.</title>
        <authorList>
            <person name="Nam Y.-D."/>
            <person name="Kang J."/>
            <person name="Chung W.-H."/>
            <person name="Park Y.S."/>
        </authorList>
    </citation>
    <scope>NUCLEOTIDE SEQUENCE [LARGE SCALE GENOMIC DNA]</scope>
    <source>
        <strain evidence="2">ML311-T8</strain>
    </source>
</reference>
<dbReference type="Pfam" id="PF04525">
    <property type="entry name" value="LOR"/>
    <property type="match status" value="1"/>
</dbReference>
<evidence type="ECO:0000313" key="1">
    <source>
        <dbReference type="EMBL" id="QGQ99498.1"/>
    </source>
</evidence>
<name>A0A6B8RWN3_9BACL</name>
<proteinExistence type="predicted"/>
<dbReference type="EMBL" id="CP034235">
    <property type="protein sequence ID" value="QGQ99498.1"/>
    <property type="molecule type" value="Genomic_DNA"/>
</dbReference>
<dbReference type="InterPro" id="IPR007612">
    <property type="entry name" value="LOR"/>
</dbReference>
<dbReference type="OrthoDB" id="572274at2"/>
<accession>A0A6B8RWN3</accession>
<keyword evidence="2" id="KW-1185">Reference proteome</keyword>
<dbReference type="AlphaFoldDB" id="A0A6B8RWN3"/>
<dbReference type="KEGG" id="ppsc:EHS13_33885"/>
<organism evidence="1 2">
    <name type="scientific">Paenibacillus psychroresistens</name>
    <dbReference type="NCBI Taxonomy" id="1778678"/>
    <lineage>
        <taxon>Bacteria</taxon>
        <taxon>Bacillati</taxon>
        <taxon>Bacillota</taxon>
        <taxon>Bacilli</taxon>
        <taxon>Bacillales</taxon>
        <taxon>Paenibacillaceae</taxon>
        <taxon>Paenibacillus</taxon>
    </lineage>
</organism>
<dbReference type="Proteomes" id="UP000426246">
    <property type="component" value="Chromosome"/>
</dbReference>